<evidence type="ECO:0000256" key="6">
    <source>
        <dbReference type="ARBA" id="ARBA00023136"/>
    </source>
</evidence>
<keyword evidence="4 7" id="KW-0812">Transmembrane</keyword>
<feature type="transmembrane region" description="Helical" evidence="7">
    <location>
        <begin position="279"/>
        <end position="296"/>
    </location>
</feature>
<comment type="similarity">
    <text evidence="2">Belongs to the resistance-nodulation-cell division (RND) (TC 2.A.6) family. MmpL subfamily.</text>
</comment>
<comment type="subcellular location">
    <subcellularLocation>
        <location evidence="1">Cell membrane</location>
        <topology evidence="1">Multi-pass membrane protein</topology>
    </subcellularLocation>
</comment>
<protein>
    <submittedName>
        <fullName evidence="9">MMPL family transporter</fullName>
    </submittedName>
</protein>
<dbReference type="InterPro" id="IPR000731">
    <property type="entry name" value="SSD"/>
</dbReference>
<feature type="transmembrane region" description="Helical" evidence="7">
    <location>
        <begin position="231"/>
        <end position="249"/>
    </location>
</feature>
<evidence type="ECO:0000256" key="3">
    <source>
        <dbReference type="ARBA" id="ARBA00022475"/>
    </source>
</evidence>
<feature type="transmembrane region" description="Helical" evidence="7">
    <location>
        <begin position="535"/>
        <end position="553"/>
    </location>
</feature>
<name>A0A372GCB7_9ACTN</name>
<accession>A0A372GCB7</accession>
<dbReference type="EMBL" id="QVNQ01000007">
    <property type="protein sequence ID" value="RFS82977.1"/>
    <property type="molecule type" value="Genomic_DNA"/>
</dbReference>
<dbReference type="PANTHER" id="PTHR33406">
    <property type="entry name" value="MEMBRANE PROTEIN MJ1562-RELATED"/>
    <property type="match status" value="1"/>
</dbReference>
<feature type="domain" description="SSD" evidence="8">
    <location>
        <begin position="197"/>
        <end position="329"/>
    </location>
</feature>
<feature type="transmembrane region" description="Helical" evidence="7">
    <location>
        <begin position="362"/>
        <end position="380"/>
    </location>
</feature>
<feature type="transmembrane region" description="Helical" evidence="7">
    <location>
        <begin position="649"/>
        <end position="674"/>
    </location>
</feature>
<dbReference type="RefSeq" id="WP_117401673.1">
    <property type="nucleotide sequence ID" value="NZ_QVNQ01000007.1"/>
</dbReference>
<dbReference type="Proteomes" id="UP000262882">
    <property type="component" value="Unassembled WGS sequence"/>
</dbReference>
<dbReference type="Gene3D" id="1.20.1640.10">
    <property type="entry name" value="Multidrug efflux transporter AcrB transmembrane domain"/>
    <property type="match status" value="2"/>
</dbReference>
<dbReference type="SUPFAM" id="SSF82866">
    <property type="entry name" value="Multidrug efflux transporter AcrB transmembrane domain"/>
    <property type="match status" value="2"/>
</dbReference>
<evidence type="ECO:0000313" key="9">
    <source>
        <dbReference type="EMBL" id="RFS82977.1"/>
    </source>
</evidence>
<evidence type="ECO:0000256" key="4">
    <source>
        <dbReference type="ARBA" id="ARBA00022692"/>
    </source>
</evidence>
<evidence type="ECO:0000259" key="8">
    <source>
        <dbReference type="PROSITE" id="PS50156"/>
    </source>
</evidence>
<reference evidence="9 10" key="1">
    <citation type="submission" date="2018-08" db="EMBL/GenBank/DDBJ databases">
        <title>Actinomadura spongicola sp. nov., isolated from marine sponge Leucetta chagosensis.</title>
        <authorList>
            <person name="Li L."/>
            <person name="Lin H.W."/>
        </authorList>
    </citation>
    <scope>NUCLEOTIDE SEQUENCE [LARGE SCALE GENOMIC DNA]</scope>
    <source>
        <strain evidence="9 10">LHW52907</strain>
    </source>
</reference>
<proteinExistence type="inferred from homology"/>
<organism evidence="9 10">
    <name type="scientific">Actinomadura spongiicola</name>
    <dbReference type="NCBI Taxonomy" id="2303421"/>
    <lineage>
        <taxon>Bacteria</taxon>
        <taxon>Bacillati</taxon>
        <taxon>Actinomycetota</taxon>
        <taxon>Actinomycetes</taxon>
        <taxon>Streptosporangiales</taxon>
        <taxon>Thermomonosporaceae</taxon>
        <taxon>Actinomadura</taxon>
    </lineage>
</organism>
<keyword evidence="6 7" id="KW-0472">Membrane</keyword>
<dbReference type="PANTHER" id="PTHR33406:SF11">
    <property type="entry name" value="MEMBRANE PROTEIN SCO6666-RELATED"/>
    <property type="match status" value="1"/>
</dbReference>
<evidence type="ECO:0000256" key="1">
    <source>
        <dbReference type="ARBA" id="ARBA00004651"/>
    </source>
</evidence>
<dbReference type="Pfam" id="PF03176">
    <property type="entry name" value="MMPL"/>
    <property type="match status" value="2"/>
</dbReference>
<dbReference type="AlphaFoldDB" id="A0A372GCB7"/>
<dbReference type="InterPro" id="IPR050545">
    <property type="entry name" value="Mycobact_MmpL"/>
</dbReference>
<dbReference type="PROSITE" id="PS50156">
    <property type="entry name" value="SSD"/>
    <property type="match status" value="1"/>
</dbReference>
<feature type="transmembrane region" description="Helical" evidence="7">
    <location>
        <begin position="505"/>
        <end position="523"/>
    </location>
</feature>
<feature type="transmembrane region" description="Helical" evidence="7">
    <location>
        <begin position="618"/>
        <end position="637"/>
    </location>
</feature>
<feature type="transmembrane region" description="Helical" evidence="7">
    <location>
        <begin position="573"/>
        <end position="597"/>
    </location>
</feature>
<sequence>MLERLGRFCYRHRRPVALAWLVAAIALFVVGNRVFDRFSTEFHGAHMESVAGSERLAAARPHGPRVSAVLAGRPVDDPGLRRAVDQAVTDVRRIPHVAVARGPYGSSDRSLIAPDGRALLIHVDLAKNLSDGTERDTVDAVAARLDELRRTGAEVHLGGSELVGRAFAEQSRADVEHGETVALPLTLLVMVFVFGGLIAAGLPILAALGSIAGGFAALYGFSHLMDLDPDSASVTTVLGLGVSIDYALLMVNRYREERGAGLAVEDAVGRMMATAGRTVAWSAMTVCASVAALFIFDVPTFQALGAAALSVVLVALFVSLTLVPALLGLAGRRIKPSRSAEGAGADDGLFARMARATRKRPVLTLVAVAAVLLLAGVPFLDAEPRLSRVQALPADAGPRQFEETVAKRFPGRTLDPLLIVAEAPAEKAAKYAASVRAERGVTAVESPEPLSPRWSLIEVHVAGDPQGQAARDLVKTLRAERPEFRTWVTGSAAVLEDHMTEIRRALPWAAAWIAVAMFVLLFAMTGSLLVPIKAMVVNTLSLGASFGVLVWVFQDGHGAGLLGFTSSGGIEVWVPVLVFTFAFGLSMDYEVFLLSRIKELYDQGTPTHLAVERGLQRTARIITSAALLMIIVFAGFATGELLGIKELGVALAVAVAVDATLVRCLLVPAAMTLLGESTWWAPRPLRRLHHRLRLGESG</sequence>
<dbReference type="OrthoDB" id="7051771at2"/>
<dbReference type="InterPro" id="IPR004869">
    <property type="entry name" value="MMPL_dom"/>
</dbReference>
<gene>
    <name evidence="9" type="ORF">D0T12_22510</name>
</gene>
<evidence type="ECO:0000256" key="7">
    <source>
        <dbReference type="SAM" id="Phobius"/>
    </source>
</evidence>
<keyword evidence="10" id="KW-1185">Reference proteome</keyword>
<evidence type="ECO:0000313" key="10">
    <source>
        <dbReference type="Proteomes" id="UP000262882"/>
    </source>
</evidence>
<keyword evidence="3" id="KW-1003">Cell membrane</keyword>
<dbReference type="GO" id="GO:0005886">
    <property type="term" value="C:plasma membrane"/>
    <property type="evidence" value="ECO:0007669"/>
    <property type="project" value="UniProtKB-SubCell"/>
</dbReference>
<comment type="caution">
    <text evidence="9">The sequence shown here is derived from an EMBL/GenBank/DDBJ whole genome shotgun (WGS) entry which is preliminary data.</text>
</comment>
<keyword evidence="5 7" id="KW-1133">Transmembrane helix</keyword>
<evidence type="ECO:0000256" key="5">
    <source>
        <dbReference type="ARBA" id="ARBA00022989"/>
    </source>
</evidence>
<feature type="transmembrane region" description="Helical" evidence="7">
    <location>
        <begin position="302"/>
        <end position="329"/>
    </location>
</feature>
<evidence type="ECO:0000256" key="2">
    <source>
        <dbReference type="ARBA" id="ARBA00010157"/>
    </source>
</evidence>